<proteinExistence type="predicted"/>
<dbReference type="AlphaFoldDB" id="A0A146K0G8"/>
<organism evidence="1">
    <name type="scientific">Trepomonas sp. PC1</name>
    <dbReference type="NCBI Taxonomy" id="1076344"/>
    <lineage>
        <taxon>Eukaryota</taxon>
        <taxon>Metamonada</taxon>
        <taxon>Diplomonadida</taxon>
        <taxon>Hexamitidae</taxon>
        <taxon>Hexamitinae</taxon>
        <taxon>Trepomonas</taxon>
    </lineage>
</organism>
<name>A0A146K0G8_9EUKA</name>
<evidence type="ECO:0000313" key="1">
    <source>
        <dbReference type="EMBL" id="JAP89968.1"/>
    </source>
</evidence>
<gene>
    <name evidence="1" type="ORF">TPC1_30537</name>
</gene>
<sequence length="565" mass="65749">SKSALDQEKIDREQAEAAQNRNQIDRHLSEVLRETKRIKFIIFRQQRAMIARSILGGTIQLLKIQNVPEKHAFDEIETSLKVKPIIVGDQVFQQNRRTTSEKIEYMVLENVENTYVDRLVICNVDKTQIMLGFNICNSAVLNYEQLTADFVKHAQSLFKIQLVQPQGPQPTPLFDFDDERFKNSPLFIAANQPVERANDLQIDPHRANKVVLCFLSLRNEAFEWTAMQLVGLQKRFDNAVIFTMISGYRPETANKIQQLTPYVARLNLLYDSFGCKDKFSYQIADEKSKKYQLLTKGDSIDELYQTLLDTLAGGQETKQVEEDNEFMLTPDLQGCTFMGIPLQFANPEISPEQEALSKSRELEAQELANSIKPKRRLKDNATSNELYEIEEDGNEQQNQEQPMDQQQEDINNEDMGEKKRDPLNTYVVGFFNPRDKDFTKRISEFLSLADEANMKAIMQPTGDEEFKPYLKLYVCIQGTKQITLNSFYNKIPQLKENAKVILDNDVLYQKIWHLFNMYEQRNVQLGMFWIYNRQFKEIFEGTDFDAMKELVQERGKVRQPKIQNE</sequence>
<reference evidence="1" key="1">
    <citation type="submission" date="2015-07" db="EMBL/GenBank/DDBJ databases">
        <title>Adaptation to a free-living lifestyle via gene acquisitions in the diplomonad Trepomonas sp. PC1.</title>
        <authorList>
            <person name="Xu F."/>
            <person name="Jerlstrom-Hultqvist J."/>
            <person name="Kolisko M."/>
            <person name="Simpson A.G.B."/>
            <person name="Roger A.J."/>
            <person name="Svard S.G."/>
            <person name="Andersson J.O."/>
        </authorList>
    </citation>
    <scope>NUCLEOTIDE SEQUENCE</scope>
    <source>
        <strain evidence="1">PC1</strain>
    </source>
</reference>
<protein>
    <submittedName>
        <fullName evidence="1">Uncharacterized protein</fullName>
    </submittedName>
</protein>
<accession>A0A146K0G8</accession>
<dbReference type="EMBL" id="GDID01006638">
    <property type="protein sequence ID" value="JAP89968.1"/>
    <property type="molecule type" value="Transcribed_RNA"/>
</dbReference>
<feature type="non-terminal residue" evidence="1">
    <location>
        <position position="1"/>
    </location>
</feature>